<dbReference type="PANTHER" id="PTHR45717">
    <property type="entry name" value="OS12G0527900 PROTEIN"/>
    <property type="match status" value="1"/>
</dbReference>
<evidence type="ECO:0000256" key="2">
    <source>
        <dbReference type="ARBA" id="ARBA00022737"/>
    </source>
</evidence>
<dbReference type="PANTHER" id="PTHR45717:SF47">
    <property type="entry name" value="PENTACOTRIPEPTIDE-REPEAT REGION OF PRORP DOMAIN-CONTAINING PROTEIN"/>
    <property type="match status" value="1"/>
</dbReference>
<sequence length="483" mass="55338">MNHLLRPQFGSFLRILRCRCSFVHFSKTIPSPDPAHDTLKRRIERVPDSTASVTPLLREWCERGNQAAHSELRRIIASLHKFDRSSHALQISEWMSDQKAYNLSTVDFEWRVLLIAKVRGLEEAGKFLDTIPLEKRGFYVHNALLNCCKTQSSLSVAETTFQKMRDLGLASNNAKPYNTMLCLYHQAENHDMVVKLLREMHDKQMEAEGVPFGKLLSSFAIANVLDREGMENFLSKWEKKMEPWATYFFPACLHLQLGSREKGLALLRMAESLVEDRCREHIYGCLMTAYCHEGEREDVYRLLRLAKEHGISFDSAKCSDIIKAFTMKGDLGVAHEVLEEWDIGADDLGLADFGHKRRFVKEQAEKVVDMLGKKESKWESLTEKLQYLVLDEDDTQEEERSKRVAEAMKGRLQDRWDPKGSSMALSAYACVQYVEGRRDMESTADVLRLLSKEEQVSHVMDKGRLSLKMLEAMRGGGYVGGTE</sequence>
<dbReference type="GO" id="GO:0003729">
    <property type="term" value="F:mRNA binding"/>
    <property type="evidence" value="ECO:0007669"/>
    <property type="project" value="UniProtKB-ARBA"/>
</dbReference>
<dbReference type="AlphaFoldDB" id="A0AAU9RYJ4"/>
<dbReference type="GO" id="GO:0005739">
    <property type="term" value="C:mitochondrion"/>
    <property type="evidence" value="ECO:0007669"/>
    <property type="project" value="TreeGrafter"/>
</dbReference>
<comment type="similarity">
    <text evidence="1">Belongs to the PPR family. P subfamily.</text>
</comment>
<feature type="repeat" description="PPR" evidence="3">
    <location>
        <begin position="279"/>
        <end position="313"/>
    </location>
</feature>
<keyword evidence="5" id="KW-1185">Reference proteome</keyword>
<dbReference type="PROSITE" id="PS51375">
    <property type="entry name" value="PPR"/>
    <property type="match status" value="1"/>
</dbReference>
<evidence type="ECO:0000256" key="1">
    <source>
        <dbReference type="ARBA" id="ARBA00007626"/>
    </source>
</evidence>
<keyword evidence="2" id="KW-0677">Repeat</keyword>
<evidence type="ECO:0008006" key="6">
    <source>
        <dbReference type="Google" id="ProtNLM"/>
    </source>
</evidence>
<gene>
    <name evidence="4" type="ORF">TAV2_LOCUS10234</name>
</gene>
<name>A0AAU9RYJ4_THLAR</name>
<protein>
    <recommendedName>
        <fullName evidence="6">Pentatricopeptide repeat-containing protein</fullName>
    </recommendedName>
</protein>
<dbReference type="Proteomes" id="UP000836841">
    <property type="component" value="Chromosome 3"/>
</dbReference>
<dbReference type="EMBL" id="OU466859">
    <property type="protein sequence ID" value="CAH2051126.1"/>
    <property type="molecule type" value="Genomic_DNA"/>
</dbReference>
<organism evidence="4 5">
    <name type="scientific">Thlaspi arvense</name>
    <name type="common">Field penny-cress</name>
    <dbReference type="NCBI Taxonomy" id="13288"/>
    <lineage>
        <taxon>Eukaryota</taxon>
        <taxon>Viridiplantae</taxon>
        <taxon>Streptophyta</taxon>
        <taxon>Embryophyta</taxon>
        <taxon>Tracheophyta</taxon>
        <taxon>Spermatophyta</taxon>
        <taxon>Magnoliopsida</taxon>
        <taxon>eudicotyledons</taxon>
        <taxon>Gunneridae</taxon>
        <taxon>Pentapetalae</taxon>
        <taxon>rosids</taxon>
        <taxon>malvids</taxon>
        <taxon>Brassicales</taxon>
        <taxon>Brassicaceae</taxon>
        <taxon>Thlaspideae</taxon>
        <taxon>Thlaspi</taxon>
    </lineage>
</organism>
<evidence type="ECO:0000313" key="5">
    <source>
        <dbReference type="Proteomes" id="UP000836841"/>
    </source>
</evidence>
<dbReference type="InterPro" id="IPR002885">
    <property type="entry name" value="PPR_rpt"/>
</dbReference>
<dbReference type="Gene3D" id="1.25.40.10">
    <property type="entry name" value="Tetratricopeptide repeat domain"/>
    <property type="match status" value="2"/>
</dbReference>
<dbReference type="Pfam" id="PF01535">
    <property type="entry name" value="PPR"/>
    <property type="match status" value="2"/>
</dbReference>
<accession>A0AAU9RYJ4</accession>
<proteinExistence type="inferred from homology"/>
<dbReference type="NCBIfam" id="TIGR00756">
    <property type="entry name" value="PPR"/>
    <property type="match status" value="1"/>
</dbReference>
<reference evidence="4 5" key="1">
    <citation type="submission" date="2022-03" db="EMBL/GenBank/DDBJ databases">
        <authorList>
            <person name="Nunn A."/>
            <person name="Chopra R."/>
            <person name="Nunn A."/>
            <person name="Contreras Garrido A."/>
        </authorList>
    </citation>
    <scope>NUCLEOTIDE SEQUENCE [LARGE SCALE GENOMIC DNA]</scope>
</reference>
<evidence type="ECO:0000256" key="3">
    <source>
        <dbReference type="PROSITE-ProRule" id="PRU00708"/>
    </source>
</evidence>
<evidence type="ECO:0000313" key="4">
    <source>
        <dbReference type="EMBL" id="CAH2051126.1"/>
    </source>
</evidence>
<dbReference type="InterPro" id="IPR011990">
    <property type="entry name" value="TPR-like_helical_dom_sf"/>
</dbReference>